<evidence type="ECO:0000313" key="3">
    <source>
        <dbReference type="Proteomes" id="UP000198814"/>
    </source>
</evidence>
<proteinExistence type="predicted"/>
<dbReference type="Proteomes" id="UP000198814">
    <property type="component" value="Unassembled WGS sequence"/>
</dbReference>
<reference evidence="3" key="1">
    <citation type="submission" date="2016-10" db="EMBL/GenBank/DDBJ databases">
        <authorList>
            <person name="Varghese N."/>
            <person name="Submissions S."/>
        </authorList>
    </citation>
    <scope>NUCLEOTIDE SEQUENCE [LARGE SCALE GENOMIC DNA]</scope>
    <source>
        <strain evidence="3">Nm76</strain>
    </source>
</reference>
<keyword evidence="3" id="KW-1185">Reference proteome</keyword>
<organism evidence="2 3">
    <name type="scientific">Nitrosomonas oligotropha</name>
    <dbReference type="NCBI Taxonomy" id="42354"/>
    <lineage>
        <taxon>Bacteria</taxon>
        <taxon>Pseudomonadati</taxon>
        <taxon>Pseudomonadota</taxon>
        <taxon>Betaproteobacteria</taxon>
        <taxon>Nitrosomonadales</taxon>
        <taxon>Nitrosomonadaceae</taxon>
        <taxon>Nitrosomonas</taxon>
    </lineage>
</organism>
<evidence type="ECO:0008006" key="4">
    <source>
        <dbReference type="Google" id="ProtNLM"/>
    </source>
</evidence>
<dbReference type="OrthoDB" id="5396022at2"/>
<dbReference type="STRING" id="42354.SAMN05216333_1075"/>
<gene>
    <name evidence="2" type="ORF">SAMN05216333_1075</name>
</gene>
<evidence type="ECO:0000313" key="2">
    <source>
        <dbReference type="EMBL" id="SEO25496.1"/>
    </source>
</evidence>
<dbReference type="RefSeq" id="WP_090320060.1">
    <property type="nucleotide sequence ID" value="NZ_FNOE01000017.1"/>
</dbReference>
<feature type="region of interest" description="Disordered" evidence="1">
    <location>
        <begin position="1"/>
        <end position="27"/>
    </location>
</feature>
<accession>A0A1H8N7G6</accession>
<evidence type="ECO:0000256" key="1">
    <source>
        <dbReference type="SAM" id="MobiDB-lite"/>
    </source>
</evidence>
<sequence>MKEEANVLPDALTPQQNNTAEPAHRITSGSEVVRCDGEVESDLTDALHQSVSFSQGTPPSNTVPYNCNNEYFKLLRFCVDSLYLSYQGELFPEVKERLTKLKQLAQHSEIDQQAQAQYAIAGHIFEVKDKGSSIFPYVMEDGAFRISLSRTSKKTPMAYVKLSSRYLCSIKPIEAEMHLRQILNELGTLESSAHVSRIDLCADFVSHENMESWDREAWITRGKKIDAHAVNEKFTGWSIGLGGKISCRLYNKLLEIHTSGRTDLVPLWKEAGWQEDEPVWRVEFQLMRDVLVEHGLISLDTVLANLNGLWSYASTEWLRLTLPNPDDQTRSRWPIHPLWGYISSVDWETDLNTLSRSFKATRLPEDKRILTLGASSMACFMAKHGITDFDEGLDRYILALHQHFSTCGEFIGLSAEDFILERVRLRAKEYNTILNVNEAEQKRLTIDKAAKDYRKESDGE</sequence>
<dbReference type="AlphaFoldDB" id="A0A1H8N7G6"/>
<protein>
    <recommendedName>
        <fullName evidence="4">Replication initiation factor</fullName>
    </recommendedName>
</protein>
<name>A0A1H8N7G6_9PROT</name>
<dbReference type="EMBL" id="FODO01000007">
    <property type="protein sequence ID" value="SEO25496.1"/>
    <property type="molecule type" value="Genomic_DNA"/>
</dbReference>